<gene>
    <name evidence="6" type="primary">lptC</name>
    <name evidence="7" type="ORF">GP2143_00287</name>
</gene>
<evidence type="ECO:0000256" key="4">
    <source>
        <dbReference type="ARBA" id="ARBA00022989"/>
    </source>
</evidence>
<evidence type="ECO:0000313" key="8">
    <source>
        <dbReference type="Proteomes" id="UP000004931"/>
    </source>
</evidence>
<protein>
    <recommendedName>
        <fullName evidence="6">Lipopolysaccharide export system protein LptC</fullName>
    </recommendedName>
</protein>
<keyword evidence="5 6" id="KW-0472">Membrane</keyword>
<keyword evidence="4 6" id="KW-1133">Transmembrane helix</keyword>
<dbReference type="GO" id="GO:0017089">
    <property type="term" value="F:glycolipid transfer activity"/>
    <property type="evidence" value="ECO:0007669"/>
    <property type="project" value="TreeGrafter"/>
</dbReference>
<feature type="transmembrane region" description="Helical" evidence="6">
    <location>
        <begin position="12"/>
        <end position="30"/>
    </location>
</feature>
<evidence type="ECO:0000313" key="7">
    <source>
        <dbReference type="EMBL" id="EAW30530.1"/>
    </source>
</evidence>
<keyword evidence="3 6" id="KW-0812">Transmembrane</keyword>
<dbReference type="GO" id="GO:0043165">
    <property type="term" value="P:Gram-negative-bacterium-type cell outer membrane assembly"/>
    <property type="evidence" value="ECO:0007669"/>
    <property type="project" value="UniProtKB-UniRule"/>
</dbReference>
<dbReference type="InterPro" id="IPR026265">
    <property type="entry name" value="LptC"/>
</dbReference>
<comment type="subcellular location">
    <subcellularLocation>
        <location evidence="6">Cell inner membrane</location>
        <topology evidence="6">Single-pass membrane protein</topology>
    </subcellularLocation>
</comment>
<dbReference type="EMBL" id="AAVT01000007">
    <property type="protein sequence ID" value="EAW30530.1"/>
    <property type="molecule type" value="Genomic_DNA"/>
</dbReference>
<evidence type="ECO:0000256" key="2">
    <source>
        <dbReference type="ARBA" id="ARBA00022519"/>
    </source>
</evidence>
<accession>A0YET5</accession>
<dbReference type="Gene3D" id="2.60.450.10">
    <property type="entry name" value="Lipopolysaccharide (LPS) transport protein A like domain"/>
    <property type="match status" value="1"/>
</dbReference>
<comment type="caution">
    <text evidence="7">The sequence shown here is derived from an EMBL/GenBank/DDBJ whole genome shotgun (WGS) entry which is preliminary data.</text>
</comment>
<evidence type="ECO:0000256" key="6">
    <source>
        <dbReference type="HAMAP-Rule" id="MF_01915"/>
    </source>
</evidence>
<dbReference type="GO" id="GO:0015221">
    <property type="term" value="F:lipopolysaccharide transmembrane transporter activity"/>
    <property type="evidence" value="ECO:0007669"/>
    <property type="project" value="InterPro"/>
</dbReference>
<evidence type="ECO:0000256" key="5">
    <source>
        <dbReference type="ARBA" id="ARBA00023136"/>
    </source>
</evidence>
<dbReference type="GO" id="GO:0030288">
    <property type="term" value="C:outer membrane-bounded periplasmic space"/>
    <property type="evidence" value="ECO:0007669"/>
    <property type="project" value="TreeGrafter"/>
</dbReference>
<dbReference type="GO" id="GO:0005886">
    <property type="term" value="C:plasma membrane"/>
    <property type="evidence" value="ECO:0007669"/>
    <property type="project" value="UniProtKB-SubCell"/>
</dbReference>
<dbReference type="PANTHER" id="PTHR37481:SF1">
    <property type="entry name" value="LIPOPOLYSACCHARIDE EXPORT SYSTEM PROTEIN LPTC"/>
    <property type="match status" value="1"/>
</dbReference>
<keyword evidence="8" id="KW-1185">Reference proteome</keyword>
<keyword evidence="1 6" id="KW-1003">Cell membrane</keyword>
<dbReference type="NCBIfam" id="TIGR04409">
    <property type="entry name" value="LptC_YrbK"/>
    <property type="match status" value="1"/>
</dbReference>
<keyword evidence="2 6" id="KW-0997">Cell inner membrane</keyword>
<dbReference type="Proteomes" id="UP000004931">
    <property type="component" value="Unassembled WGS sequence"/>
</dbReference>
<proteinExistence type="inferred from homology"/>
<sequence>MKLLSSLNINRLAIAAGVVVVLLYLLAYSGSDMQQKSVNNAALINQPDFYLVNNVSTQFDEQGMLELLASNQRTLHNPANRSIDIINPVFQFYSGGEYQWRVSAKTGVLFQKSDRVELMKEVIVLSSDRSTSLKTPALTLFPNKKQAQTDQPITLVNINGVTRAIGMKTDLETKDIELLNRVRGQYEPMVSTSHVD</sequence>
<organism evidence="7 8">
    <name type="scientific">marine gamma proteobacterium HTCC2143</name>
    <dbReference type="NCBI Taxonomy" id="247633"/>
    <lineage>
        <taxon>Bacteria</taxon>
        <taxon>Pseudomonadati</taxon>
        <taxon>Pseudomonadota</taxon>
        <taxon>Gammaproteobacteria</taxon>
        <taxon>Cellvibrionales</taxon>
        <taxon>Spongiibacteraceae</taxon>
        <taxon>BD1-7 clade</taxon>
    </lineage>
</organism>
<evidence type="ECO:0000256" key="3">
    <source>
        <dbReference type="ARBA" id="ARBA00022692"/>
    </source>
</evidence>
<dbReference type="InterPro" id="IPR052363">
    <property type="entry name" value="LPS_export_LptC"/>
</dbReference>
<dbReference type="Pfam" id="PF06835">
    <property type="entry name" value="LptC"/>
    <property type="match status" value="1"/>
</dbReference>
<comment type="function">
    <text evidence="6">Involved in the assembly of lipopolysaccharide (LPS). Required for the translocation of LPS from the inner membrane to the outer membrane. Facilitates the transfer of LPS from the inner membrane to the periplasmic protein LptA. Could be a docking site for LptA.</text>
</comment>
<dbReference type="AlphaFoldDB" id="A0YET5"/>
<dbReference type="STRING" id="247633.GP2143_00287"/>
<name>A0YET5_9GAMM</name>
<dbReference type="OrthoDB" id="5733457at2"/>
<comment type="similarity">
    <text evidence="6">Belongs to the LptC family.</text>
</comment>
<dbReference type="eggNOG" id="COG3117">
    <property type="taxonomic scope" value="Bacteria"/>
</dbReference>
<dbReference type="PANTHER" id="PTHR37481">
    <property type="entry name" value="LIPOPOLYSACCHARIDE EXPORT SYSTEM PROTEIN LPTC"/>
    <property type="match status" value="1"/>
</dbReference>
<comment type="subunit">
    <text evidence="6">Component of the lipopolysaccharide transport and assembly complex. Interacts with LptA and the LptBFG transporter complex.</text>
</comment>
<dbReference type="InterPro" id="IPR010664">
    <property type="entry name" value="LipoPS_assembly_LptC-rel"/>
</dbReference>
<evidence type="ECO:0000256" key="1">
    <source>
        <dbReference type="ARBA" id="ARBA00022475"/>
    </source>
</evidence>
<dbReference type="HAMAP" id="MF_01915">
    <property type="entry name" value="LPS_assembly_LptC"/>
    <property type="match status" value="1"/>
</dbReference>
<reference evidence="7 8" key="1">
    <citation type="journal article" date="2010" name="J. Bacteriol.">
        <title>Genome sequence of the oligotrophic marine Gammaproteobacterium HTCC2143, isolated from the Oregon Coast.</title>
        <authorList>
            <person name="Oh H.M."/>
            <person name="Kang I."/>
            <person name="Ferriera S."/>
            <person name="Giovannoni S.J."/>
            <person name="Cho J.C."/>
        </authorList>
    </citation>
    <scope>NUCLEOTIDE SEQUENCE [LARGE SCALE GENOMIC DNA]</scope>
    <source>
        <strain evidence="7 8">HTCC2143</strain>
    </source>
</reference>